<evidence type="ECO:0000256" key="1">
    <source>
        <dbReference type="SAM" id="MobiDB-lite"/>
    </source>
</evidence>
<accession>A0A8H6AA99</accession>
<dbReference type="Proteomes" id="UP000541154">
    <property type="component" value="Unassembled WGS sequence"/>
</dbReference>
<feature type="region of interest" description="Disordered" evidence="1">
    <location>
        <begin position="57"/>
        <end position="78"/>
    </location>
</feature>
<gene>
    <name evidence="2" type="ORF">ETB97_006359</name>
</gene>
<evidence type="ECO:0000313" key="3">
    <source>
        <dbReference type="Proteomes" id="UP000541154"/>
    </source>
</evidence>
<dbReference type="AlphaFoldDB" id="A0A8H6AA99"/>
<protein>
    <submittedName>
        <fullName evidence="2">Uncharacterized protein</fullName>
    </submittedName>
</protein>
<comment type="caution">
    <text evidence="2">The sequence shown here is derived from an EMBL/GenBank/DDBJ whole genome shotgun (WGS) entry which is preliminary data.</text>
</comment>
<keyword evidence="3" id="KW-1185">Reference proteome</keyword>
<organism evidence="2 3">
    <name type="scientific">Petromyces alliaceus</name>
    <name type="common">Aspergillus alliaceus</name>
    <dbReference type="NCBI Taxonomy" id="209559"/>
    <lineage>
        <taxon>Eukaryota</taxon>
        <taxon>Fungi</taxon>
        <taxon>Dikarya</taxon>
        <taxon>Ascomycota</taxon>
        <taxon>Pezizomycotina</taxon>
        <taxon>Eurotiomycetes</taxon>
        <taxon>Eurotiomycetidae</taxon>
        <taxon>Eurotiales</taxon>
        <taxon>Aspergillaceae</taxon>
        <taxon>Aspergillus</taxon>
        <taxon>Aspergillus subgen. Circumdati</taxon>
    </lineage>
</organism>
<proteinExistence type="predicted"/>
<feature type="compositionally biased region" description="Polar residues" evidence="1">
    <location>
        <begin position="1"/>
        <end position="12"/>
    </location>
</feature>
<feature type="compositionally biased region" description="Basic and acidic residues" evidence="1">
    <location>
        <begin position="57"/>
        <end position="76"/>
    </location>
</feature>
<evidence type="ECO:0000313" key="2">
    <source>
        <dbReference type="EMBL" id="KAF5864821.1"/>
    </source>
</evidence>
<feature type="region of interest" description="Disordered" evidence="1">
    <location>
        <begin position="1"/>
        <end position="21"/>
    </location>
</feature>
<dbReference type="EMBL" id="SPNV01000028">
    <property type="protein sequence ID" value="KAF5864821.1"/>
    <property type="molecule type" value="Genomic_DNA"/>
</dbReference>
<name>A0A8H6AA99_PETAA</name>
<reference evidence="2 3" key="1">
    <citation type="submission" date="2019-04" db="EMBL/GenBank/DDBJ databases">
        <title>Aspergillus burnettii sp. nov., novel species from soil in southeast Queensland.</title>
        <authorList>
            <person name="Gilchrist C.L.M."/>
            <person name="Pitt J.I."/>
            <person name="Lange L."/>
            <person name="Lacey H.J."/>
            <person name="Vuong D."/>
            <person name="Midgley D.J."/>
            <person name="Greenfield P."/>
            <person name="Bradbury M."/>
            <person name="Lacey E."/>
            <person name="Busk P.K."/>
            <person name="Pilgaard B."/>
            <person name="Chooi Y.H."/>
            <person name="Piggott A.M."/>
        </authorList>
    </citation>
    <scope>NUCLEOTIDE SEQUENCE [LARGE SCALE GENOMIC DNA]</scope>
    <source>
        <strain evidence="2 3">FRR 5400</strain>
    </source>
</reference>
<sequence length="195" mass="22310">MCPRSRSISSGLSEPEPDSGHHWKRGLNWKYQVETPDLVHLASNGLDHFLHKRTSVRDMSDTPKTDDPTNANDRDINSSCKPCAQQLETVLTDMTYSNLRSKIPVIFREIVDGTIDSNCVQEELLYELVLAFDKRLNDIMKDVPACFRADPKSRAQSKSLDLRLHRLIANAFNRLRNPYLARRACDPKYSYSCIV</sequence>